<keyword evidence="3" id="KW-0170">Cobalt</keyword>
<dbReference type="Pfam" id="PF01522">
    <property type="entry name" value="Polysacc_deac_1"/>
    <property type="match status" value="1"/>
</dbReference>
<evidence type="ECO:0000256" key="4">
    <source>
        <dbReference type="ARBA" id="ARBA00024056"/>
    </source>
</evidence>
<evidence type="ECO:0000256" key="1">
    <source>
        <dbReference type="ARBA" id="ARBA00001941"/>
    </source>
</evidence>
<reference evidence="8 9" key="1">
    <citation type="submission" date="2017-11" db="EMBL/GenBank/DDBJ databases">
        <title>Comparative genomics of Botrytis spp.</title>
        <authorList>
            <person name="Valero-Jimenez C.A."/>
            <person name="Tapia P."/>
            <person name="Veloso J."/>
            <person name="Silva-Moreno E."/>
            <person name="Staats M."/>
            <person name="Valdes J.H."/>
            <person name="Van Kan J.A.L."/>
        </authorList>
    </citation>
    <scope>NUCLEOTIDE SEQUENCE [LARGE SCALE GENOMIC DNA]</scope>
    <source>
        <strain evidence="8 9">MUCL2830</strain>
    </source>
</reference>
<feature type="transmembrane region" description="Helical" evidence="6">
    <location>
        <begin position="59"/>
        <end position="79"/>
    </location>
</feature>
<dbReference type="GO" id="GO:0005975">
    <property type="term" value="P:carbohydrate metabolic process"/>
    <property type="evidence" value="ECO:0007669"/>
    <property type="project" value="InterPro"/>
</dbReference>
<dbReference type="PANTHER" id="PTHR10587:SF137">
    <property type="entry name" value="4-DEOXY-4-FORMAMIDO-L-ARABINOSE-PHOSPHOUNDECAPRENOL DEFORMYLASE ARND-RELATED"/>
    <property type="match status" value="1"/>
</dbReference>
<name>A0A4Y8CQJ6_9HELO</name>
<keyword evidence="2" id="KW-0624">Polysaccharide degradation</keyword>
<evidence type="ECO:0000256" key="3">
    <source>
        <dbReference type="ARBA" id="ARBA00023285"/>
    </source>
</evidence>
<dbReference type="InterPro" id="IPR050248">
    <property type="entry name" value="Polysacc_deacetylase_ArnD"/>
</dbReference>
<comment type="caution">
    <text evidence="8">The sequence shown here is derived from an EMBL/GenBank/DDBJ whole genome shotgun (WGS) entry which is preliminary data.</text>
</comment>
<dbReference type="OrthoDB" id="407355at2759"/>
<evidence type="ECO:0000259" key="7">
    <source>
        <dbReference type="PROSITE" id="PS51677"/>
    </source>
</evidence>
<keyword evidence="2" id="KW-0146">Chitin degradation</keyword>
<evidence type="ECO:0000313" key="8">
    <source>
        <dbReference type="EMBL" id="TEY40410.1"/>
    </source>
</evidence>
<dbReference type="AlphaFoldDB" id="A0A4Y8CQJ6"/>
<keyword evidence="2" id="KW-0119">Carbohydrate metabolism</keyword>
<evidence type="ECO:0000256" key="2">
    <source>
        <dbReference type="ARBA" id="ARBA00023024"/>
    </source>
</evidence>
<dbReference type="InterPro" id="IPR002509">
    <property type="entry name" value="NODB_dom"/>
</dbReference>
<sequence>MRLGIGGLIRRIQRFSTSSSWFASGPTKHVKIDDEERGVDSYDLPTRLHRQSSFHMIKMILLVLLALLFVVLSLGYTIYKPPQFVINYFRWKYPDVLFQIPLSNSHRVIALTIDDAPSGETSRILDLLKIYNSKATFFIIGSQVSSHPSLIQRIHDEGHELGNHAWADEPSISLPISELERQVKEVEDLLPPNRPISGSKIPPKYFRPGSGFFNAQMLEKAKQWGYRVALGSIYPHDPQIHNARINAKHVLSMARPGGIIIMHDRRSYSAAEIELVLGGLKKRKYRVESLGGLLGVAGINQAV</sequence>
<organism evidence="8 9">
    <name type="scientific">Botryotinia calthae</name>
    <dbReference type="NCBI Taxonomy" id="38488"/>
    <lineage>
        <taxon>Eukaryota</taxon>
        <taxon>Fungi</taxon>
        <taxon>Dikarya</taxon>
        <taxon>Ascomycota</taxon>
        <taxon>Pezizomycotina</taxon>
        <taxon>Leotiomycetes</taxon>
        <taxon>Helotiales</taxon>
        <taxon>Sclerotiniaceae</taxon>
        <taxon>Botryotinia</taxon>
    </lineage>
</organism>
<dbReference type="STRING" id="38488.A0A4Y8CQJ6"/>
<keyword evidence="6" id="KW-0472">Membrane</keyword>
<comment type="cofactor">
    <cofactor evidence="1">
        <name>Co(2+)</name>
        <dbReference type="ChEBI" id="CHEBI:48828"/>
    </cofactor>
</comment>
<dbReference type="InterPro" id="IPR011330">
    <property type="entry name" value="Glyco_hydro/deAcase_b/a-brl"/>
</dbReference>
<keyword evidence="6" id="KW-1133">Transmembrane helix</keyword>
<keyword evidence="6" id="KW-0812">Transmembrane</keyword>
<dbReference type="GO" id="GO:0009272">
    <property type="term" value="P:fungal-type cell wall biogenesis"/>
    <property type="evidence" value="ECO:0007669"/>
    <property type="project" value="UniProtKB-ARBA"/>
</dbReference>
<evidence type="ECO:0000256" key="5">
    <source>
        <dbReference type="ARBA" id="ARBA00048494"/>
    </source>
</evidence>
<dbReference type="PROSITE" id="PS51677">
    <property type="entry name" value="NODB"/>
    <property type="match status" value="1"/>
</dbReference>
<gene>
    <name evidence="8" type="ORF">BOTCAL_0432g00030</name>
</gene>
<dbReference type="EC" id="3.5.1.41" evidence="4"/>
<dbReference type="GO" id="GO:0006032">
    <property type="term" value="P:chitin catabolic process"/>
    <property type="evidence" value="ECO:0007669"/>
    <property type="project" value="UniProtKB-KW"/>
</dbReference>
<evidence type="ECO:0000313" key="9">
    <source>
        <dbReference type="Proteomes" id="UP000297299"/>
    </source>
</evidence>
<protein>
    <recommendedName>
        <fullName evidence="4">chitin deacetylase</fullName>
        <ecNumber evidence="4">3.5.1.41</ecNumber>
    </recommendedName>
</protein>
<comment type="catalytic activity">
    <reaction evidence="5">
        <text>[(1-&gt;4)-N-acetyl-beta-D-glucosaminyl](n) + n H2O = chitosan + n acetate</text>
        <dbReference type="Rhea" id="RHEA:10464"/>
        <dbReference type="Rhea" id="RHEA-COMP:9593"/>
        <dbReference type="Rhea" id="RHEA-COMP:9597"/>
        <dbReference type="ChEBI" id="CHEBI:15377"/>
        <dbReference type="ChEBI" id="CHEBI:17029"/>
        <dbReference type="ChEBI" id="CHEBI:30089"/>
        <dbReference type="ChEBI" id="CHEBI:57704"/>
        <dbReference type="EC" id="3.5.1.41"/>
    </reaction>
    <physiologicalReaction direction="left-to-right" evidence="5">
        <dbReference type="Rhea" id="RHEA:10465"/>
    </physiologicalReaction>
</comment>
<evidence type="ECO:0000256" key="6">
    <source>
        <dbReference type="SAM" id="Phobius"/>
    </source>
</evidence>
<dbReference type="GO" id="GO:0004099">
    <property type="term" value="F:chitin deacetylase activity"/>
    <property type="evidence" value="ECO:0007669"/>
    <property type="project" value="UniProtKB-EC"/>
</dbReference>
<dbReference type="EMBL" id="PHWZ01000431">
    <property type="protein sequence ID" value="TEY40410.1"/>
    <property type="molecule type" value="Genomic_DNA"/>
</dbReference>
<feature type="domain" description="NodB homology" evidence="7">
    <location>
        <begin position="107"/>
        <end position="288"/>
    </location>
</feature>
<proteinExistence type="predicted"/>
<dbReference type="PANTHER" id="PTHR10587">
    <property type="entry name" value="GLYCOSYL TRANSFERASE-RELATED"/>
    <property type="match status" value="1"/>
</dbReference>
<dbReference type="CDD" id="cd10958">
    <property type="entry name" value="CE4_NodB_like_2"/>
    <property type="match status" value="1"/>
</dbReference>
<keyword evidence="9" id="KW-1185">Reference proteome</keyword>
<accession>A0A4Y8CQJ6</accession>
<dbReference type="Gene3D" id="3.20.20.370">
    <property type="entry name" value="Glycoside hydrolase/deacetylase"/>
    <property type="match status" value="1"/>
</dbReference>
<dbReference type="SUPFAM" id="SSF88713">
    <property type="entry name" value="Glycoside hydrolase/deacetylase"/>
    <property type="match status" value="1"/>
</dbReference>
<dbReference type="Proteomes" id="UP000297299">
    <property type="component" value="Unassembled WGS sequence"/>
</dbReference>